<name>A0A840PJZ4_9ACTN</name>
<keyword evidence="3" id="KW-0804">Transcription</keyword>
<evidence type="ECO:0000256" key="1">
    <source>
        <dbReference type="ARBA" id="ARBA00023015"/>
    </source>
</evidence>
<keyword evidence="1" id="KW-0805">Transcription regulation</keyword>
<dbReference type="EMBL" id="JACHGN010000020">
    <property type="protein sequence ID" value="MBB5137910.1"/>
    <property type="molecule type" value="Genomic_DNA"/>
</dbReference>
<dbReference type="Proteomes" id="UP000578449">
    <property type="component" value="Unassembled WGS sequence"/>
</dbReference>
<evidence type="ECO:0000256" key="2">
    <source>
        <dbReference type="ARBA" id="ARBA00023125"/>
    </source>
</evidence>
<gene>
    <name evidence="5" type="ORF">HNP84_007663</name>
</gene>
<dbReference type="SMART" id="SM00895">
    <property type="entry name" value="FCD"/>
    <property type="match status" value="1"/>
</dbReference>
<comment type="caution">
    <text evidence="5">The sequence shown here is derived from an EMBL/GenBank/DDBJ whole genome shotgun (WGS) entry which is preliminary data.</text>
</comment>
<dbReference type="SMART" id="SM00345">
    <property type="entry name" value="HTH_GNTR"/>
    <property type="match status" value="1"/>
</dbReference>
<dbReference type="Pfam" id="PF00392">
    <property type="entry name" value="GntR"/>
    <property type="match status" value="1"/>
</dbReference>
<evidence type="ECO:0000256" key="3">
    <source>
        <dbReference type="ARBA" id="ARBA00023163"/>
    </source>
</evidence>
<evidence type="ECO:0000259" key="4">
    <source>
        <dbReference type="PROSITE" id="PS50949"/>
    </source>
</evidence>
<proteinExistence type="predicted"/>
<feature type="domain" description="HTH gntR-type" evidence="4">
    <location>
        <begin position="1"/>
        <end position="62"/>
    </location>
</feature>
<dbReference type="InterPro" id="IPR000524">
    <property type="entry name" value="Tscrpt_reg_HTH_GntR"/>
</dbReference>
<reference evidence="5 6" key="1">
    <citation type="submission" date="2020-08" db="EMBL/GenBank/DDBJ databases">
        <title>Genomic Encyclopedia of Type Strains, Phase IV (KMG-IV): sequencing the most valuable type-strain genomes for metagenomic binning, comparative biology and taxonomic classification.</title>
        <authorList>
            <person name="Goeker M."/>
        </authorList>
    </citation>
    <scope>NUCLEOTIDE SEQUENCE [LARGE SCALE GENOMIC DNA]</scope>
    <source>
        <strain evidence="5 6">DSM 45615</strain>
    </source>
</reference>
<accession>A0A840PJZ4</accession>
<keyword evidence="6" id="KW-1185">Reference proteome</keyword>
<dbReference type="InterPro" id="IPR011711">
    <property type="entry name" value="GntR_C"/>
</dbReference>
<dbReference type="PANTHER" id="PTHR43537:SF24">
    <property type="entry name" value="GLUCONATE OPERON TRANSCRIPTIONAL REPRESSOR"/>
    <property type="match status" value="1"/>
</dbReference>
<dbReference type="SUPFAM" id="SSF48008">
    <property type="entry name" value="GntR ligand-binding domain-like"/>
    <property type="match status" value="1"/>
</dbReference>
<dbReference type="GO" id="GO:0003700">
    <property type="term" value="F:DNA-binding transcription factor activity"/>
    <property type="evidence" value="ECO:0007669"/>
    <property type="project" value="InterPro"/>
</dbReference>
<dbReference type="PRINTS" id="PR00035">
    <property type="entry name" value="HTHGNTR"/>
</dbReference>
<evidence type="ECO:0000313" key="6">
    <source>
        <dbReference type="Proteomes" id="UP000578449"/>
    </source>
</evidence>
<protein>
    <submittedName>
        <fullName evidence="5">DNA-binding GntR family transcriptional regulator</fullName>
    </submittedName>
</protein>
<evidence type="ECO:0000313" key="5">
    <source>
        <dbReference type="EMBL" id="MBB5137910.1"/>
    </source>
</evidence>
<dbReference type="CDD" id="cd07377">
    <property type="entry name" value="WHTH_GntR"/>
    <property type="match status" value="1"/>
</dbReference>
<organism evidence="5 6">
    <name type="scientific">Thermocatellispora tengchongensis</name>
    <dbReference type="NCBI Taxonomy" id="1073253"/>
    <lineage>
        <taxon>Bacteria</taxon>
        <taxon>Bacillati</taxon>
        <taxon>Actinomycetota</taxon>
        <taxon>Actinomycetes</taxon>
        <taxon>Streptosporangiales</taxon>
        <taxon>Streptosporangiaceae</taxon>
        <taxon>Thermocatellispora</taxon>
    </lineage>
</organism>
<dbReference type="SUPFAM" id="SSF46785">
    <property type="entry name" value="Winged helix' DNA-binding domain"/>
    <property type="match status" value="1"/>
</dbReference>
<dbReference type="Gene3D" id="1.20.120.530">
    <property type="entry name" value="GntR ligand-binding domain-like"/>
    <property type="match status" value="1"/>
</dbReference>
<dbReference type="InterPro" id="IPR036390">
    <property type="entry name" value="WH_DNA-bd_sf"/>
</dbReference>
<dbReference type="PROSITE" id="PS50949">
    <property type="entry name" value="HTH_GNTR"/>
    <property type="match status" value="1"/>
</dbReference>
<dbReference type="Gene3D" id="1.10.10.10">
    <property type="entry name" value="Winged helix-like DNA-binding domain superfamily/Winged helix DNA-binding domain"/>
    <property type="match status" value="1"/>
</dbReference>
<dbReference type="Pfam" id="PF07729">
    <property type="entry name" value="FCD"/>
    <property type="match status" value="1"/>
</dbReference>
<dbReference type="AlphaFoldDB" id="A0A840PJZ4"/>
<dbReference type="GO" id="GO:0003677">
    <property type="term" value="F:DNA binding"/>
    <property type="evidence" value="ECO:0007669"/>
    <property type="project" value="UniProtKB-KW"/>
</dbReference>
<sequence>MARVLRSEIFAGKLRAGEALPERALAARLRVSRTPVREALFILQSEGLVELVPNRGASVRRITADDLTEIYSIRGLLEGHAAELAAERCSEEQLDAMEDAQIRLRRMVSRGSAADQAAADLAFHTALSEATGSPLLTSLLSQVLAFTVSFRANYRYPEARSQTALAEHQDIFEAIRSRDAALAGRLMRAHVESSCRFALEQFHAGDQEETATDAALL</sequence>
<keyword evidence="2 5" id="KW-0238">DNA-binding</keyword>
<dbReference type="PANTHER" id="PTHR43537">
    <property type="entry name" value="TRANSCRIPTIONAL REGULATOR, GNTR FAMILY"/>
    <property type="match status" value="1"/>
</dbReference>
<dbReference type="InterPro" id="IPR008920">
    <property type="entry name" value="TF_FadR/GntR_C"/>
</dbReference>
<dbReference type="InterPro" id="IPR036388">
    <property type="entry name" value="WH-like_DNA-bd_sf"/>
</dbReference>
<dbReference type="RefSeq" id="WP_185054787.1">
    <property type="nucleotide sequence ID" value="NZ_BAABIX010000002.1"/>
</dbReference>